<sequence>MCPLRILRTRCILLSANAAKLEDFCLLPLECICQGQSFVFVDPRLQALGLRVLTVSQTPFPIQNIPRGTEDDYQFFRIQLGISEAPGNLISGKSIILQHGFQDLKAFSWN</sequence>
<dbReference type="HOGENOM" id="CLU_2173524_0_0_1"/>
<dbReference type="Proteomes" id="UP000000305">
    <property type="component" value="Unassembled WGS sequence"/>
</dbReference>
<keyword evidence="2" id="KW-1185">Reference proteome</keyword>
<accession>E9FV67</accession>
<dbReference type="EMBL" id="GL732525">
    <property type="protein sequence ID" value="EFX88503.1"/>
    <property type="molecule type" value="Genomic_DNA"/>
</dbReference>
<dbReference type="KEGG" id="dpx:DAPPUDRAFT_310693"/>
<dbReference type="AlphaFoldDB" id="E9FV67"/>
<protein>
    <submittedName>
        <fullName evidence="1">Uncharacterized protein</fullName>
    </submittedName>
</protein>
<name>E9FV67_DAPPU</name>
<evidence type="ECO:0000313" key="1">
    <source>
        <dbReference type="EMBL" id="EFX88503.1"/>
    </source>
</evidence>
<dbReference type="InParanoid" id="E9FV67"/>
<gene>
    <name evidence="1" type="ORF">DAPPUDRAFT_310693</name>
</gene>
<reference evidence="1 2" key="1">
    <citation type="journal article" date="2011" name="Science">
        <title>The ecoresponsive genome of Daphnia pulex.</title>
        <authorList>
            <person name="Colbourne J.K."/>
            <person name="Pfrender M.E."/>
            <person name="Gilbert D."/>
            <person name="Thomas W.K."/>
            <person name="Tucker A."/>
            <person name="Oakley T.H."/>
            <person name="Tokishita S."/>
            <person name="Aerts A."/>
            <person name="Arnold G.J."/>
            <person name="Basu M.K."/>
            <person name="Bauer D.J."/>
            <person name="Caceres C.E."/>
            <person name="Carmel L."/>
            <person name="Casola C."/>
            <person name="Choi J.H."/>
            <person name="Detter J.C."/>
            <person name="Dong Q."/>
            <person name="Dusheyko S."/>
            <person name="Eads B.D."/>
            <person name="Frohlich T."/>
            <person name="Geiler-Samerotte K.A."/>
            <person name="Gerlach D."/>
            <person name="Hatcher P."/>
            <person name="Jogdeo S."/>
            <person name="Krijgsveld J."/>
            <person name="Kriventseva E.V."/>
            <person name="Kultz D."/>
            <person name="Laforsch C."/>
            <person name="Lindquist E."/>
            <person name="Lopez J."/>
            <person name="Manak J.R."/>
            <person name="Muller J."/>
            <person name="Pangilinan J."/>
            <person name="Patwardhan R.P."/>
            <person name="Pitluck S."/>
            <person name="Pritham E.J."/>
            <person name="Rechtsteiner A."/>
            <person name="Rho M."/>
            <person name="Rogozin I.B."/>
            <person name="Sakarya O."/>
            <person name="Salamov A."/>
            <person name="Schaack S."/>
            <person name="Shapiro H."/>
            <person name="Shiga Y."/>
            <person name="Skalitzky C."/>
            <person name="Smith Z."/>
            <person name="Souvorov A."/>
            <person name="Sung W."/>
            <person name="Tang Z."/>
            <person name="Tsuchiya D."/>
            <person name="Tu H."/>
            <person name="Vos H."/>
            <person name="Wang M."/>
            <person name="Wolf Y.I."/>
            <person name="Yamagata H."/>
            <person name="Yamada T."/>
            <person name="Ye Y."/>
            <person name="Shaw J.R."/>
            <person name="Andrews J."/>
            <person name="Crease T.J."/>
            <person name="Tang H."/>
            <person name="Lucas S.M."/>
            <person name="Robertson H.M."/>
            <person name="Bork P."/>
            <person name="Koonin E.V."/>
            <person name="Zdobnov E.M."/>
            <person name="Grigoriev I.V."/>
            <person name="Lynch M."/>
            <person name="Boore J.L."/>
        </authorList>
    </citation>
    <scope>NUCLEOTIDE SEQUENCE [LARGE SCALE GENOMIC DNA]</scope>
</reference>
<organism evidence="1 2">
    <name type="scientific">Daphnia pulex</name>
    <name type="common">Water flea</name>
    <dbReference type="NCBI Taxonomy" id="6669"/>
    <lineage>
        <taxon>Eukaryota</taxon>
        <taxon>Metazoa</taxon>
        <taxon>Ecdysozoa</taxon>
        <taxon>Arthropoda</taxon>
        <taxon>Crustacea</taxon>
        <taxon>Branchiopoda</taxon>
        <taxon>Diplostraca</taxon>
        <taxon>Cladocera</taxon>
        <taxon>Anomopoda</taxon>
        <taxon>Daphniidae</taxon>
        <taxon>Daphnia</taxon>
    </lineage>
</organism>
<evidence type="ECO:0000313" key="2">
    <source>
        <dbReference type="Proteomes" id="UP000000305"/>
    </source>
</evidence>
<proteinExistence type="predicted"/>